<dbReference type="CDD" id="cd00121">
    <property type="entry name" value="MATH"/>
    <property type="match status" value="1"/>
</dbReference>
<dbReference type="Gene3D" id="3.30.710.10">
    <property type="entry name" value="Potassium Channel Kv1.1, Chain A"/>
    <property type="match status" value="1"/>
</dbReference>
<dbReference type="InterPro" id="IPR011333">
    <property type="entry name" value="SKP1/BTB/POZ_sf"/>
</dbReference>
<evidence type="ECO:0000313" key="6">
    <source>
        <dbReference type="EMBL" id="KAK1677346.1"/>
    </source>
</evidence>
<evidence type="ECO:0000313" key="8">
    <source>
        <dbReference type="Proteomes" id="UP001231189"/>
    </source>
</evidence>
<evidence type="ECO:0000259" key="4">
    <source>
        <dbReference type="PROSITE" id="PS50144"/>
    </source>
</evidence>
<evidence type="ECO:0000313" key="5">
    <source>
        <dbReference type="EMBL" id="KAK1677343.1"/>
    </source>
</evidence>
<evidence type="ECO:0000313" key="7">
    <source>
        <dbReference type="EMBL" id="KAK1677348.1"/>
    </source>
</evidence>
<dbReference type="Gene3D" id="6.10.250.3030">
    <property type="match status" value="1"/>
</dbReference>
<dbReference type="EMBL" id="JAUUTY010000002">
    <property type="protein sequence ID" value="KAK1677343.1"/>
    <property type="molecule type" value="Genomic_DNA"/>
</dbReference>
<dbReference type="SMART" id="SM00225">
    <property type="entry name" value="BTB"/>
    <property type="match status" value="1"/>
</dbReference>
<feature type="domain" description="MATH" evidence="4">
    <location>
        <begin position="25"/>
        <end position="152"/>
    </location>
</feature>
<accession>A0AAD8T7J7</accession>
<dbReference type="SUPFAM" id="SSF54695">
    <property type="entry name" value="POZ domain"/>
    <property type="match status" value="1"/>
</dbReference>
<dbReference type="PANTHER" id="PTHR26379">
    <property type="entry name" value="BTB/POZ AND MATH DOMAIN-CONTAINING PROTEIN 1"/>
    <property type="match status" value="1"/>
</dbReference>
<dbReference type="Pfam" id="PF24570">
    <property type="entry name" value="BACK_BPM_SPOP"/>
    <property type="match status" value="1"/>
</dbReference>
<organism evidence="6 8">
    <name type="scientific">Lolium multiflorum</name>
    <name type="common">Italian ryegrass</name>
    <name type="synonym">Lolium perenne subsp. multiflorum</name>
    <dbReference type="NCBI Taxonomy" id="4521"/>
    <lineage>
        <taxon>Eukaryota</taxon>
        <taxon>Viridiplantae</taxon>
        <taxon>Streptophyta</taxon>
        <taxon>Embryophyta</taxon>
        <taxon>Tracheophyta</taxon>
        <taxon>Spermatophyta</taxon>
        <taxon>Magnoliopsida</taxon>
        <taxon>Liliopsida</taxon>
        <taxon>Poales</taxon>
        <taxon>Poaceae</taxon>
        <taxon>BOP clade</taxon>
        <taxon>Pooideae</taxon>
        <taxon>Poodae</taxon>
        <taxon>Poeae</taxon>
        <taxon>Poeae Chloroplast Group 2 (Poeae type)</taxon>
        <taxon>Loliodinae</taxon>
        <taxon>Loliinae</taxon>
        <taxon>Lolium</taxon>
    </lineage>
</organism>
<dbReference type="PROSITE" id="PS50097">
    <property type="entry name" value="BTB"/>
    <property type="match status" value="1"/>
</dbReference>
<dbReference type="InterPro" id="IPR000210">
    <property type="entry name" value="BTB/POZ_dom"/>
</dbReference>
<dbReference type="PANTHER" id="PTHR26379:SF385">
    <property type="entry name" value="BTB DOMAIN-CONTAINING PROTEIN"/>
    <property type="match status" value="1"/>
</dbReference>
<gene>
    <name evidence="5" type="ORF">QYE76_038191</name>
    <name evidence="6" type="ORF">QYE76_038194</name>
    <name evidence="7" type="ORF">QYE76_038196</name>
</gene>
<dbReference type="InterPro" id="IPR008974">
    <property type="entry name" value="TRAF-like"/>
</dbReference>
<dbReference type="Pfam" id="PF22486">
    <property type="entry name" value="MATH_2"/>
    <property type="match status" value="1"/>
</dbReference>
<dbReference type="InterPro" id="IPR002083">
    <property type="entry name" value="MATH/TRAF_dom"/>
</dbReference>
<dbReference type="EMBL" id="JAUUTY010000002">
    <property type="protein sequence ID" value="KAK1677348.1"/>
    <property type="molecule type" value="Genomic_DNA"/>
</dbReference>
<dbReference type="SUPFAM" id="SSF49599">
    <property type="entry name" value="TRAF domain-like"/>
    <property type="match status" value="1"/>
</dbReference>
<dbReference type="Pfam" id="PF00651">
    <property type="entry name" value="BTB"/>
    <property type="match status" value="1"/>
</dbReference>
<dbReference type="Proteomes" id="UP001231189">
    <property type="component" value="Unassembled WGS sequence"/>
</dbReference>
<comment type="pathway">
    <text evidence="1">Protein modification; protein ubiquitination.</text>
</comment>
<feature type="domain" description="BTB" evidence="3">
    <location>
        <begin position="188"/>
        <end position="255"/>
    </location>
</feature>
<dbReference type="Gene3D" id="2.60.210.10">
    <property type="entry name" value="Apoptosis, Tumor Necrosis Factor Receptor Associated Protein 2, Chain A"/>
    <property type="match status" value="1"/>
</dbReference>
<protein>
    <submittedName>
        <fullName evidence="6">Uncharacterized protein</fullName>
    </submittedName>
</protein>
<dbReference type="PROSITE" id="PS50144">
    <property type="entry name" value="MATH"/>
    <property type="match status" value="1"/>
</dbReference>
<comment type="caution">
    <text evidence="6">The sequence shown here is derived from an EMBL/GenBank/DDBJ whole genome shotgun (WGS) entry which is preliminary data.</text>
</comment>
<keyword evidence="8" id="KW-1185">Reference proteome</keyword>
<evidence type="ECO:0000256" key="2">
    <source>
        <dbReference type="ARBA" id="ARBA00010846"/>
    </source>
</evidence>
<dbReference type="InterPro" id="IPR056423">
    <property type="entry name" value="BACK_BPM_SPOP"/>
</dbReference>
<comment type="similarity">
    <text evidence="2">Belongs to the Tdpoz family.</text>
</comment>
<dbReference type="EMBL" id="JAUUTY010000002">
    <property type="protein sequence ID" value="KAK1677346.1"/>
    <property type="molecule type" value="Genomic_DNA"/>
</dbReference>
<dbReference type="CDD" id="cd18280">
    <property type="entry name" value="BTB_POZ_BPM_plant"/>
    <property type="match status" value="1"/>
</dbReference>
<dbReference type="SMART" id="SM00061">
    <property type="entry name" value="MATH"/>
    <property type="match status" value="1"/>
</dbReference>
<sequence>MAQNTVNHGEGLRLPETSSRCVTDGAIHNFELNNWALLEGLGVGQFVTSSNFNAGGYDWNIKFYPDGDRKDIAGYASVFLSCLNPQAKNRIRAKYTLTMQDDQGKIYASSQGKGIIFSPETPSWGYPKFVEKSKLESSPHLDSGYLTIRWVLFVIKEPPAECNRNPIVVPMAELPGHLERILENGTCVDVTFLVGGREFKAHSLILAARSPVFEAQLFGTMRNKNTQHIVVDDMEPAIFEMLLHFIYTDSLSPCNEEDYDVATMQHLLVAADRYGLDRLKVMCEDKLCNSIGVKTVTSTLALANQHYCERLKDACVNFMSKPGVTGAVLLSEGFQSLIARCTPLVFEKDKKNKEVPAKRKLDKIG</sequence>
<evidence type="ECO:0000259" key="3">
    <source>
        <dbReference type="PROSITE" id="PS50097"/>
    </source>
</evidence>
<dbReference type="AlphaFoldDB" id="A0AAD8T7J7"/>
<proteinExistence type="inferred from homology"/>
<dbReference type="InterPro" id="IPR045005">
    <property type="entry name" value="BPM1-6"/>
</dbReference>
<name>A0AAD8T7J7_LOLMU</name>
<evidence type="ECO:0000256" key="1">
    <source>
        <dbReference type="ARBA" id="ARBA00004906"/>
    </source>
</evidence>
<reference evidence="6" key="1">
    <citation type="submission" date="2023-07" db="EMBL/GenBank/DDBJ databases">
        <title>A chromosome-level genome assembly of Lolium multiflorum.</title>
        <authorList>
            <person name="Chen Y."/>
            <person name="Copetti D."/>
            <person name="Kolliker R."/>
            <person name="Studer B."/>
        </authorList>
    </citation>
    <scope>NUCLEOTIDE SEQUENCE</scope>
    <source>
        <strain evidence="6">02402/16</strain>
        <tissue evidence="6">Leaf</tissue>
    </source>
</reference>
<dbReference type="GO" id="GO:0016567">
    <property type="term" value="P:protein ubiquitination"/>
    <property type="evidence" value="ECO:0007669"/>
    <property type="project" value="InterPro"/>
</dbReference>